<protein>
    <submittedName>
        <fullName evidence="1">Uncharacterized protein</fullName>
    </submittedName>
</protein>
<evidence type="ECO:0000313" key="1">
    <source>
        <dbReference type="EMBL" id="KAK1861167.1"/>
    </source>
</evidence>
<comment type="caution">
    <text evidence="1">The sequence shown here is derived from an EMBL/GenBank/DDBJ whole genome shotgun (WGS) entry which is preliminary data.</text>
</comment>
<keyword evidence="2" id="KW-1185">Reference proteome</keyword>
<organism evidence="1 2">
    <name type="scientific">Pyropia yezoensis</name>
    <name type="common">Susabi-nori</name>
    <name type="synonym">Porphyra yezoensis</name>
    <dbReference type="NCBI Taxonomy" id="2788"/>
    <lineage>
        <taxon>Eukaryota</taxon>
        <taxon>Rhodophyta</taxon>
        <taxon>Bangiophyceae</taxon>
        <taxon>Bangiales</taxon>
        <taxon>Bangiaceae</taxon>
        <taxon>Pyropia</taxon>
    </lineage>
</organism>
<dbReference type="EMBL" id="CM020618">
    <property type="protein sequence ID" value="KAK1861167.1"/>
    <property type="molecule type" value="Genomic_DNA"/>
</dbReference>
<sequence length="273" mass="30355">MAREVGVQALRRLRRRRHHHHHHHHQPRRESRRPRGCSPWGARWEATPLFLERGWRPPPAPAPRRRRRAPTEGAGRDRGVPGRSPPANRRRLMDPAGSRPSTGGWLHSRRRPSTAPRRRVGATQRGTPRRRHASQRAAPQPGRAAPTVRSLWAVRAGGRRGELAGKLGTPGDSSRWDGRSGDPAGALGGDPAVGPSGRPGGGPAPNRLASHPAVASMGESHRQWAAASPREVPRQWSVPRERPLGWAADRLGRRRPAHRRWVPPWVPPRASRR</sequence>
<accession>A0ACC3BTE8</accession>
<evidence type="ECO:0000313" key="2">
    <source>
        <dbReference type="Proteomes" id="UP000798662"/>
    </source>
</evidence>
<dbReference type="Proteomes" id="UP000798662">
    <property type="component" value="Chromosome 1"/>
</dbReference>
<name>A0ACC3BTE8_PYRYE</name>
<proteinExistence type="predicted"/>
<gene>
    <name evidence="1" type="ORF">I4F81_003751</name>
</gene>
<reference evidence="1" key="1">
    <citation type="submission" date="2019-11" db="EMBL/GenBank/DDBJ databases">
        <title>Nori genome reveals adaptations in red seaweeds to the harsh intertidal environment.</title>
        <authorList>
            <person name="Wang D."/>
            <person name="Mao Y."/>
        </authorList>
    </citation>
    <scope>NUCLEOTIDE SEQUENCE</scope>
    <source>
        <tissue evidence="1">Gametophyte</tissue>
    </source>
</reference>